<evidence type="ECO:0000256" key="1">
    <source>
        <dbReference type="SAM" id="MobiDB-lite"/>
    </source>
</evidence>
<feature type="compositionally biased region" description="Low complexity" evidence="1">
    <location>
        <begin position="36"/>
        <end position="45"/>
    </location>
</feature>
<dbReference type="EMBL" id="HBUE01129348">
    <property type="protein sequence ID" value="CAG6495624.1"/>
    <property type="molecule type" value="Transcribed_RNA"/>
</dbReference>
<protein>
    <submittedName>
        <fullName evidence="2">(northern house mosquito) hypothetical protein</fullName>
    </submittedName>
</protein>
<organism evidence="2">
    <name type="scientific">Culex pipiens</name>
    <name type="common">House mosquito</name>
    <dbReference type="NCBI Taxonomy" id="7175"/>
    <lineage>
        <taxon>Eukaryota</taxon>
        <taxon>Metazoa</taxon>
        <taxon>Ecdysozoa</taxon>
        <taxon>Arthropoda</taxon>
        <taxon>Hexapoda</taxon>
        <taxon>Insecta</taxon>
        <taxon>Pterygota</taxon>
        <taxon>Neoptera</taxon>
        <taxon>Endopterygota</taxon>
        <taxon>Diptera</taxon>
        <taxon>Nematocera</taxon>
        <taxon>Culicoidea</taxon>
        <taxon>Culicidae</taxon>
        <taxon>Culicinae</taxon>
        <taxon>Culicini</taxon>
        <taxon>Culex</taxon>
        <taxon>Culex</taxon>
    </lineage>
</organism>
<evidence type="ECO:0000313" key="2">
    <source>
        <dbReference type="EMBL" id="CAG6495624.1"/>
    </source>
</evidence>
<proteinExistence type="predicted"/>
<feature type="region of interest" description="Disordered" evidence="1">
    <location>
        <begin position="16"/>
        <end position="77"/>
    </location>
</feature>
<reference evidence="2" key="1">
    <citation type="submission" date="2021-05" db="EMBL/GenBank/DDBJ databases">
        <authorList>
            <person name="Alioto T."/>
            <person name="Alioto T."/>
            <person name="Gomez Garrido J."/>
        </authorList>
    </citation>
    <scope>NUCLEOTIDE SEQUENCE</scope>
</reference>
<dbReference type="AlphaFoldDB" id="A0A8D8CJC5"/>
<accession>A0A8D8CJC5</accession>
<name>A0A8D8CJC5_CULPI</name>
<sequence length="167" mass="18485">MLEEIDEGVVFGSLPIIRHGQSHTTKDKMEPQVQDSSSRSSRRGSPAQDHHPRGTSAHVTRRGGLPAETSQQEVHVAHRARVQDVEDLHENIKIDDEETFLPGQGGEGPASHNWCPKFAFHAVLEFLRIRRGVCSKLIELLPTILSTKFMTCTHSAVSGFLLLDSTS</sequence>